<feature type="transmembrane region" description="Helical" evidence="3">
    <location>
        <begin position="25"/>
        <end position="44"/>
    </location>
</feature>
<reference evidence="4 5" key="1">
    <citation type="journal article" date="2015" name="Genome Announc.">
        <title>Complete Genome Sequence and Annotation of Corynebacterium singulare DSM 44357, Isolated from a Human Semen Specimen.</title>
        <authorList>
            <person name="Merten M."/>
            <person name="Brinkrolf K."/>
            <person name="Albersmeier A."/>
            <person name="Kutter Y."/>
            <person name="Ruckert C."/>
            <person name="Tauch A."/>
        </authorList>
    </citation>
    <scope>NUCLEOTIDE SEQUENCE [LARGE SCALE GENOMIC DNA]</scope>
    <source>
        <strain evidence="4">IBS B52218</strain>
    </source>
</reference>
<dbReference type="NCBIfam" id="TIGR01076">
    <property type="entry name" value="sortase_fam"/>
    <property type="match status" value="1"/>
</dbReference>
<evidence type="ECO:0000256" key="3">
    <source>
        <dbReference type="SAM" id="Phobius"/>
    </source>
</evidence>
<organism evidence="4 5">
    <name type="scientific">Corynebacterium singulare</name>
    <dbReference type="NCBI Taxonomy" id="161899"/>
    <lineage>
        <taxon>Bacteria</taxon>
        <taxon>Bacillati</taxon>
        <taxon>Actinomycetota</taxon>
        <taxon>Actinomycetes</taxon>
        <taxon>Mycobacteriales</taxon>
        <taxon>Corynebacteriaceae</taxon>
        <taxon>Corynebacterium</taxon>
    </lineage>
</organism>
<proteinExistence type="predicted"/>
<dbReference type="Gene3D" id="2.40.260.10">
    <property type="entry name" value="Sortase"/>
    <property type="match status" value="1"/>
</dbReference>
<dbReference type="Pfam" id="PF04203">
    <property type="entry name" value="Sortase"/>
    <property type="match status" value="1"/>
</dbReference>
<dbReference type="CDD" id="cd05827">
    <property type="entry name" value="Sortase_C"/>
    <property type="match status" value="1"/>
</dbReference>
<feature type="active site" description="Acyl-thioester intermediate" evidence="2">
    <location>
        <position position="230"/>
    </location>
</feature>
<dbReference type="EC" id="3.4.22.70" evidence="4"/>
<dbReference type="STRING" id="161899.CSING_12215"/>
<feature type="transmembrane region" description="Helical" evidence="3">
    <location>
        <begin position="265"/>
        <end position="288"/>
    </location>
</feature>
<dbReference type="SUPFAM" id="SSF63817">
    <property type="entry name" value="Sortase"/>
    <property type="match status" value="1"/>
</dbReference>
<dbReference type="GO" id="GO:0016787">
    <property type="term" value="F:hydrolase activity"/>
    <property type="evidence" value="ECO:0007669"/>
    <property type="project" value="UniProtKB-KW"/>
</dbReference>
<keyword evidence="1 4" id="KW-0378">Hydrolase</keyword>
<protein>
    <submittedName>
        <fullName evidence="4">Sortase family protein, LPXTG-site transpeptidase</fullName>
        <ecNumber evidence="4">3.4.22.70</ecNumber>
    </submittedName>
</protein>
<sequence length="314" mass="35419">MVQSSVSVAERNANRTTKQSKRKSLVLPAIVVIVGLLVMLYPVVSTAWNNKNASRIAQEYAQLEKDIPQETRDTLWENAHAYNEHRTTGPILDPWLSRVPEDSVDYAEYLDQLHETDAMARFIFPEIDVDLPLFHGTKEDTLQRGLGHLYGSDLPVGGEGTHSVITGHTGLSNSTMFDHLNTAKEGDAFYVQVAGHRLKYVVDQIKVVLPTETDGLHQVPGKDYITLITCTPYGINSHRLLVRGHQVPLPQEESEIFEKTHGAGWQWWMFALIAAVIIMGSAFAWWVWQQRRKAALADTLQLNNDNVSWEHNND</sequence>
<dbReference type="EMBL" id="CP010827">
    <property type="protein sequence ID" value="AJI79935.1"/>
    <property type="molecule type" value="Genomic_DNA"/>
</dbReference>
<dbReference type="InterPro" id="IPR042002">
    <property type="entry name" value="Sortase_C"/>
</dbReference>
<evidence type="ECO:0000313" key="4">
    <source>
        <dbReference type="EMBL" id="AJI79935.1"/>
    </source>
</evidence>
<accession>A0A0B6F666</accession>
<dbReference type="NCBIfam" id="NF033745">
    <property type="entry name" value="class_C_sortase"/>
    <property type="match status" value="1"/>
</dbReference>
<evidence type="ECO:0000313" key="5">
    <source>
        <dbReference type="Proteomes" id="UP000031890"/>
    </source>
</evidence>
<name>A0A0B6F666_9CORY</name>
<dbReference type="AlphaFoldDB" id="A0A0B6F666"/>
<dbReference type="KEGG" id="csx:CSING_12215"/>
<evidence type="ECO:0000256" key="2">
    <source>
        <dbReference type="PIRSR" id="PIRSR605754-1"/>
    </source>
</evidence>
<dbReference type="InterPro" id="IPR023365">
    <property type="entry name" value="Sortase_dom-sf"/>
</dbReference>
<evidence type="ECO:0000256" key="1">
    <source>
        <dbReference type="ARBA" id="ARBA00022801"/>
    </source>
</evidence>
<dbReference type="Proteomes" id="UP000031890">
    <property type="component" value="Chromosome"/>
</dbReference>
<dbReference type="RefSeq" id="WP_042532587.1">
    <property type="nucleotide sequence ID" value="NZ_CP010827.1"/>
</dbReference>
<dbReference type="InterPro" id="IPR005754">
    <property type="entry name" value="Sortase"/>
</dbReference>
<dbReference type="OrthoDB" id="5242161at2"/>
<gene>
    <name evidence="4" type="ORF">CSING_12215</name>
</gene>
<keyword evidence="3" id="KW-0472">Membrane</keyword>
<feature type="active site" description="Proton donor/acceptor" evidence="2">
    <location>
        <position position="168"/>
    </location>
</feature>
<keyword evidence="3" id="KW-1133">Transmembrane helix</keyword>
<keyword evidence="3" id="KW-0812">Transmembrane</keyword>
<dbReference type="HOGENOM" id="CLU_045680_1_2_11"/>